<dbReference type="CDD" id="cd24011">
    <property type="entry name" value="ASKHA_NBD_BK"/>
    <property type="match status" value="1"/>
</dbReference>
<dbReference type="Gene3D" id="3.30.420.40">
    <property type="match status" value="2"/>
</dbReference>
<dbReference type="GO" id="GO:0005524">
    <property type="term" value="F:ATP binding"/>
    <property type="evidence" value="ECO:0007669"/>
    <property type="project" value="UniProtKB-KW"/>
</dbReference>
<dbReference type="EMBL" id="ADLJ01000023">
    <property type="protein sequence ID" value="EHE98256.1"/>
    <property type="molecule type" value="Genomic_DNA"/>
</dbReference>
<sequence>MKILAINPGSTSTKIAVFDNKREMFRKVLTHTPEDLALFSNNNEQIPYRKQMILDALCENSLSIQDIDVFSTRGGGQCSHIGGTYKVNELMVKEAHDEKYASHPALLGCQIAYQFCQETGKSAFMVNSPATDEMKQVARITGMKGVYRICYCHALNQKEVAHRYAASIGQDYTDLNLIVCHIGGGVSVTAHENGRMIDTNDILNGDGPMAPNRVGSIPAVNIINLCYQVNSREKVMKYVRSQGGLYDHLQTFDAREIVCRIKNGDVYAKNIYDAMVYQISKYIGSMYTALHCHVDAIILTGGIAHDTYLTEGIKNYIGGLAPIVIMAGEFEMEALANGAYEAVTRQSFYEYSGIPVWNESLLYKR</sequence>
<comment type="catalytic activity">
    <reaction evidence="8 9">
        <text>butanoate + ATP = butanoyl phosphate + ADP</text>
        <dbReference type="Rhea" id="RHEA:13585"/>
        <dbReference type="ChEBI" id="CHEBI:17968"/>
        <dbReference type="ChEBI" id="CHEBI:30616"/>
        <dbReference type="ChEBI" id="CHEBI:58079"/>
        <dbReference type="ChEBI" id="CHEBI:456216"/>
        <dbReference type="EC" id="2.7.2.7"/>
    </reaction>
</comment>
<dbReference type="HOGENOM" id="CLU_048716_0_0_9"/>
<organism evidence="11 12">
    <name type="scientific">[Clostridium] citroniae WAL-17108</name>
    <dbReference type="NCBI Taxonomy" id="742733"/>
    <lineage>
        <taxon>Bacteria</taxon>
        <taxon>Bacillati</taxon>
        <taxon>Bacillota</taxon>
        <taxon>Clostridia</taxon>
        <taxon>Lachnospirales</taxon>
        <taxon>Lachnospiraceae</taxon>
        <taxon>Enterocloster</taxon>
    </lineage>
</organism>
<dbReference type="GO" id="GO:0005737">
    <property type="term" value="C:cytoplasm"/>
    <property type="evidence" value="ECO:0007669"/>
    <property type="project" value="UniProtKB-SubCell"/>
</dbReference>
<evidence type="ECO:0000256" key="6">
    <source>
        <dbReference type="ARBA" id="ARBA00022777"/>
    </source>
</evidence>
<dbReference type="PIRSF" id="PIRSF036458">
    <property type="entry name" value="Butyrate_kin"/>
    <property type="match status" value="1"/>
</dbReference>
<dbReference type="eggNOG" id="COG3426">
    <property type="taxonomic scope" value="Bacteria"/>
</dbReference>
<dbReference type="InterPro" id="IPR011245">
    <property type="entry name" value="Butyrate_kin"/>
</dbReference>
<keyword evidence="3 9" id="KW-0963">Cytoplasm</keyword>
<protein>
    <recommendedName>
        <fullName evidence="9">Probable butyrate kinase</fullName>
        <shortName evidence="9">BK</shortName>
        <ecNumber evidence="9">2.7.2.7</ecNumber>
    </recommendedName>
    <alternativeName>
        <fullName evidence="9">Branched-chain carboxylic acid kinase</fullName>
    </alternativeName>
</protein>
<dbReference type="GO" id="GO:0047761">
    <property type="term" value="F:butyrate kinase activity"/>
    <property type="evidence" value="ECO:0007669"/>
    <property type="project" value="UniProtKB-UniRule"/>
</dbReference>
<evidence type="ECO:0000256" key="5">
    <source>
        <dbReference type="ARBA" id="ARBA00022741"/>
    </source>
</evidence>
<proteinExistence type="inferred from homology"/>
<dbReference type="GO" id="GO:0008776">
    <property type="term" value="F:acetate kinase activity"/>
    <property type="evidence" value="ECO:0007669"/>
    <property type="project" value="TreeGrafter"/>
</dbReference>
<dbReference type="AlphaFoldDB" id="G5HJZ5"/>
<evidence type="ECO:0000256" key="2">
    <source>
        <dbReference type="ARBA" id="ARBA00008748"/>
    </source>
</evidence>
<dbReference type="NCBIfam" id="TIGR02707">
    <property type="entry name" value="butyr_kinase"/>
    <property type="match status" value="1"/>
</dbReference>
<accession>G5HJZ5</accession>
<dbReference type="InterPro" id="IPR043129">
    <property type="entry name" value="ATPase_NBD"/>
</dbReference>
<evidence type="ECO:0000256" key="10">
    <source>
        <dbReference type="RuleBase" id="RU003835"/>
    </source>
</evidence>
<evidence type="ECO:0000313" key="12">
    <source>
        <dbReference type="Proteomes" id="UP000003763"/>
    </source>
</evidence>
<evidence type="ECO:0000256" key="1">
    <source>
        <dbReference type="ARBA" id="ARBA00004496"/>
    </source>
</evidence>
<dbReference type="InterPro" id="IPR023865">
    <property type="entry name" value="Aliphatic_acid_kinase_CS"/>
</dbReference>
<dbReference type="Pfam" id="PF00871">
    <property type="entry name" value="Acetate_kinase"/>
    <property type="match status" value="1"/>
</dbReference>
<dbReference type="PANTHER" id="PTHR21060">
    <property type="entry name" value="ACETATE KINASE"/>
    <property type="match status" value="1"/>
</dbReference>
<evidence type="ECO:0000313" key="11">
    <source>
        <dbReference type="EMBL" id="EHE98256.1"/>
    </source>
</evidence>
<dbReference type="Proteomes" id="UP000003763">
    <property type="component" value="Unassembled WGS sequence"/>
</dbReference>
<dbReference type="HAMAP" id="MF_00542">
    <property type="entry name" value="Butyrate_kinase"/>
    <property type="match status" value="1"/>
</dbReference>
<evidence type="ECO:0000256" key="9">
    <source>
        <dbReference type="HAMAP-Rule" id="MF_00542"/>
    </source>
</evidence>
<dbReference type="GO" id="GO:0006083">
    <property type="term" value="P:acetate metabolic process"/>
    <property type="evidence" value="ECO:0007669"/>
    <property type="project" value="TreeGrafter"/>
</dbReference>
<evidence type="ECO:0000256" key="8">
    <source>
        <dbReference type="ARBA" id="ARBA00048596"/>
    </source>
</evidence>
<comment type="caution">
    <text evidence="11">The sequence shown here is derived from an EMBL/GenBank/DDBJ whole genome shotgun (WGS) entry which is preliminary data.</text>
</comment>
<keyword evidence="6 9" id="KW-0418">Kinase</keyword>
<keyword evidence="7 9" id="KW-0067">ATP-binding</keyword>
<reference evidence="11 12" key="1">
    <citation type="submission" date="2011-08" db="EMBL/GenBank/DDBJ databases">
        <title>The Genome Sequence of Clostridium citroniae WAL-17108.</title>
        <authorList>
            <consortium name="The Broad Institute Genome Sequencing Platform"/>
            <person name="Earl A."/>
            <person name="Ward D."/>
            <person name="Feldgarden M."/>
            <person name="Gevers D."/>
            <person name="Finegold S.M."/>
            <person name="Summanen P.H."/>
            <person name="Molitoris D.R."/>
            <person name="Vaisanen M.L."/>
            <person name="Daigneault M."/>
            <person name="Allen-Vercoe E."/>
            <person name="Young S.K."/>
            <person name="Zeng Q."/>
            <person name="Gargeya S."/>
            <person name="Fitzgerald M."/>
            <person name="Haas B."/>
            <person name="Abouelleil A."/>
            <person name="Alvarado L."/>
            <person name="Arachchi H.M."/>
            <person name="Berlin A."/>
            <person name="Brown A."/>
            <person name="Chapman S.B."/>
            <person name="Chen Z."/>
            <person name="Dunbar C."/>
            <person name="Freedman E."/>
            <person name="Gearin G."/>
            <person name="Gellesch M."/>
            <person name="Goldberg J."/>
            <person name="Griggs A."/>
            <person name="Gujja S."/>
            <person name="Heiman D."/>
            <person name="Howarth C."/>
            <person name="Larson L."/>
            <person name="Lui A."/>
            <person name="MacDonald P.J.P."/>
            <person name="Montmayeur A."/>
            <person name="Murphy C."/>
            <person name="Neiman D."/>
            <person name="Pearson M."/>
            <person name="Priest M."/>
            <person name="Roberts A."/>
            <person name="Saif S."/>
            <person name="Shea T."/>
            <person name="Shenoy N."/>
            <person name="Sisk P."/>
            <person name="Stolte C."/>
            <person name="Sykes S."/>
            <person name="Wortman J."/>
            <person name="Nusbaum C."/>
            <person name="Birren B."/>
        </authorList>
    </citation>
    <scope>NUCLEOTIDE SEQUENCE [LARGE SCALE GENOMIC DNA]</scope>
    <source>
        <strain evidence="11 12">WAL-17108</strain>
    </source>
</reference>
<dbReference type="PANTHER" id="PTHR21060:SF3">
    <property type="entry name" value="BUTYRATE KINASE 2-RELATED"/>
    <property type="match status" value="1"/>
</dbReference>
<evidence type="ECO:0000256" key="7">
    <source>
        <dbReference type="ARBA" id="ARBA00022840"/>
    </source>
</evidence>
<comment type="subcellular location">
    <subcellularLocation>
        <location evidence="1 9">Cytoplasm</location>
    </subcellularLocation>
</comment>
<gene>
    <name evidence="9" type="primary">buk</name>
    <name evidence="11" type="ORF">HMPREF9469_02907</name>
</gene>
<dbReference type="PATRIC" id="fig|742733.3.peg.3019"/>
<dbReference type="SUPFAM" id="SSF53067">
    <property type="entry name" value="Actin-like ATPase domain"/>
    <property type="match status" value="2"/>
</dbReference>
<dbReference type="PROSITE" id="PS01076">
    <property type="entry name" value="ACETATE_KINASE_2"/>
    <property type="match status" value="1"/>
</dbReference>
<dbReference type="RefSeq" id="WP_007863150.1">
    <property type="nucleotide sequence ID" value="NZ_JH376422.1"/>
</dbReference>
<dbReference type="PRINTS" id="PR00471">
    <property type="entry name" value="ACETATEKNASE"/>
</dbReference>
<evidence type="ECO:0000256" key="4">
    <source>
        <dbReference type="ARBA" id="ARBA00022679"/>
    </source>
</evidence>
<dbReference type="InterPro" id="IPR000890">
    <property type="entry name" value="Aliphatic_acid_kin_short-chain"/>
</dbReference>
<dbReference type="PROSITE" id="PS01075">
    <property type="entry name" value="ACETATE_KINASE_1"/>
    <property type="match status" value="1"/>
</dbReference>
<evidence type="ECO:0000256" key="3">
    <source>
        <dbReference type="ARBA" id="ARBA00022490"/>
    </source>
</evidence>
<name>G5HJZ5_9FIRM</name>
<dbReference type="NCBIfam" id="NF002834">
    <property type="entry name" value="PRK03011.1-5"/>
    <property type="match status" value="1"/>
</dbReference>
<keyword evidence="5 9" id="KW-0547">Nucleotide-binding</keyword>
<dbReference type="EC" id="2.7.2.7" evidence="9"/>
<comment type="similarity">
    <text evidence="2 9 10">Belongs to the acetokinase family.</text>
</comment>
<keyword evidence="4 9" id="KW-0808">Transferase</keyword>